<organism evidence="1 2">
    <name type="scientific">Robiginitalea marina</name>
    <dbReference type="NCBI Taxonomy" id="2954105"/>
    <lineage>
        <taxon>Bacteria</taxon>
        <taxon>Pseudomonadati</taxon>
        <taxon>Bacteroidota</taxon>
        <taxon>Flavobacteriia</taxon>
        <taxon>Flavobacteriales</taxon>
        <taxon>Flavobacteriaceae</taxon>
        <taxon>Robiginitalea</taxon>
    </lineage>
</organism>
<keyword evidence="2" id="KW-1185">Reference proteome</keyword>
<evidence type="ECO:0000313" key="2">
    <source>
        <dbReference type="Proteomes" id="UP001206312"/>
    </source>
</evidence>
<name>A0ABT1B036_9FLAO</name>
<dbReference type="RefSeq" id="WP_252741572.1">
    <property type="nucleotide sequence ID" value="NZ_JAMXIB010000007.1"/>
</dbReference>
<comment type="caution">
    <text evidence="1">The sequence shown here is derived from an EMBL/GenBank/DDBJ whole genome shotgun (WGS) entry which is preliminary data.</text>
</comment>
<reference evidence="1 2" key="1">
    <citation type="submission" date="2022-06" db="EMBL/GenBank/DDBJ databases">
        <authorList>
            <person name="Xuan X."/>
        </authorList>
    </citation>
    <scope>NUCLEOTIDE SEQUENCE [LARGE SCALE GENOMIC DNA]</scope>
    <source>
        <strain evidence="1 2">2V75</strain>
    </source>
</reference>
<sequence length="75" mass="8571">MISCDKVQSICTKAQYREASLYEKGLHFIHTLYCKACIEFSRKNNQLSGLLDRTAASTLSEEEKKAMKQRLGQAR</sequence>
<dbReference type="EMBL" id="JAMXIB010000007">
    <property type="protein sequence ID" value="MCO5725195.1"/>
    <property type="molecule type" value="Genomic_DNA"/>
</dbReference>
<evidence type="ECO:0008006" key="3">
    <source>
        <dbReference type="Google" id="ProtNLM"/>
    </source>
</evidence>
<accession>A0ABT1B036</accession>
<evidence type="ECO:0000313" key="1">
    <source>
        <dbReference type="EMBL" id="MCO5725195.1"/>
    </source>
</evidence>
<proteinExistence type="predicted"/>
<dbReference type="Proteomes" id="UP001206312">
    <property type="component" value="Unassembled WGS sequence"/>
</dbReference>
<protein>
    <recommendedName>
        <fullName evidence="3">Glycine dehydrogenase</fullName>
    </recommendedName>
</protein>
<gene>
    <name evidence="1" type="ORF">NG653_10040</name>
</gene>